<dbReference type="eggNOG" id="COG0659">
    <property type="taxonomic scope" value="Bacteria"/>
</dbReference>
<gene>
    <name evidence="2" type="ordered locus">HEAR0158</name>
</gene>
<evidence type="ECO:0000313" key="2">
    <source>
        <dbReference type="EMBL" id="CAL60393.1"/>
    </source>
</evidence>
<feature type="transmembrane region" description="Helical" evidence="1">
    <location>
        <begin position="174"/>
        <end position="197"/>
    </location>
</feature>
<evidence type="ECO:0000256" key="1">
    <source>
        <dbReference type="SAM" id="Phobius"/>
    </source>
</evidence>
<dbReference type="PANTHER" id="PTHR31970:SF9">
    <property type="entry name" value="MOLYBDATE TRANSPORTER 2"/>
    <property type="match status" value="1"/>
</dbReference>
<dbReference type="GO" id="GO:0015098">
    <property type="term" value="F:molybdate ion transmembrane transporter activity"/>
    <property type="evidence" value="ECO:0007669"/>
    <property type="project" value="InterPro"/>
</dbReference>
<dbReference type="OrthoDB" id="7361398at2"/>
<organism evidence="2 3">
    <name type="scientific">Herminiimonas arsenicoxydans</name>
    <dbReference type="NCBI Taxonomy" id="204773"/>
    <lineage>
        <taxon>Bacteria</taxon>
        <taxon>Pseudomonadati</taxon>
        <taxon>Pseudomonadota</taxon>
        <taxon>Betaproteobacteria</taxon>
        <taxon>Burkholderiales</taxon>
        <taxon>Oxalobacteraceae</taxon>
        <taxon>Herminiimonas</taxon>
    </lineage>
</organism>
<keyword evidence="1" id="KW-0812">Transmembrane</keyword>
<protein>
    <submittedName>
        <fullName evidence="2">Sulfate permease and related transporter (MFS superfamily)</fullName>
    </submittedName>
</protein>
<dbReference type="PANTHER" id="PTHR31970">
    <property type="match status" value="1"/>
</dbReference>
<feature type="transmembrane region" description="Helical" evidence="1">
    <location>
        <begin position="50"/>
        <end position="67"/>
    </location>
</feature>
<feature type="transmembrane region" description="Helical" evidence="1">
    <location>
        <begin position="320"/>
        <end position="344"/>
    </location>
</feature>
<reference evidence="2 3" key="1">
    <citation type="journal article" date="2007" name="PLoS Genet.">
        <title>A tale of two oxidation states: bacterial colonization of arsenic-rich environments.</title>
        <authorList>
            <person name="Muller D."/>
            <person name="Medigue C."/>
            <person name="Koechler S."/>
            <person name="Barbe V."/>
            <person name="Barakat M."/>
            <person name="Talla E."/>
            <person name="Bonnefoy V."/>
            <person name="Krin E."/>
            <person name="Arsene-Ploetze F."/>
            <person name="Carapito C."/>
            <person name="Chandler M."/>
            <person name="Cournoyer B."/>
            <person name="Cruveiller S."/>
            <person name="Dossat C."/>
            <person name="Duval S."/>
            <person name="Heymann M."/>
            <person name="Leize E."/>
            <person name="Lieutaud A."/>
            <person name="Lievremont D."/>
            <person name="Makita Y."/>
            <person name="Mangenot S."/>
            <person name="Nitschke W."/>
            <person name="Ortet P."/>
            <person name="Perdrial N."/>
            <person name="Schoepp B."/>
            <person name="Siguier N."/>
            <person name="Simeonova D.D."/>
            <person name="Rouy Z."/>
            <person name="Segurens B."/>
            <person name="Turlin E."/>
            <person name="Vallenet D."/>
            <person name="Van Dorsselaer A."/>
            <person name="Weiss S."/>
            <person name="Weissenbach J."/>
            <person name="Lett M.C."/>
            <person name="Danchin A."/>
            <person name="Bertin P.N."/>
        </authorList>
    </citation>
    <scope>NUCLEOTIDE SEQUENCE [LARGE SCALE GENOMIC DNA]</scope>
    <source>
        <strain evidence="3">ULPAs1</strain>
    </source>
</reference>
<name>A4G1K6_HERAR</name>
<accession>A4G1K6</accession>
<dbReference type="EMBL" id="CU207211">
    <property type="protein sequence ID" value="CAL60393.1"/>
    <property type="molecule type" value="Genomic_DNA"/>
</dbReference>
<dbReference type="AlphaFoldDB" id="A4G1K6"/>
<feature type="transmembrane region" description="Helical" evidence="1">
    <location>
        <begin position="356"/>
        <end position="380"/>
    </location>
</feature>
<dbReference type="Proteomes" id="UP000006697">
    <property type="component" value="Chromosome"/>
</dbReference>
<feature type="transmembrane region" description="Helical" evidence="1">
    <location>
        <begin position="79"/>
        <end position="112"/>
    </location>
</feature>
<keyword evidence="3" id="KW-1185">Reference proteome</keyword>
<evidence type="ECO:0000313" key="3">
    <source>
        <dbReference type="Proteomes" id="UP000006697"/>
    </source>
</evidence>
<keyword evidence="1" id="KW-0472">Membrane</keyword>
<feature type="transmembrane region" description="Helical" evidence="1">
    <location>
        <begin position="218"/>
        <end position="240"/>
    </location>
</feature>
<dbReference type="KEGG" id="har:HEAR0158"/>
<feature type="transmembrane region" description="Helical" evidence="1">
    <location>
        <begin position="150"/>
        <end position="168"/>
    </location>
</feature>
<feature type="transmembrane region" description="Helical" evidence="1">
    <location>
        <begin position="124"/>
        <end position="143"/>
    </location>
</feature>
<feature type="transmembrane region" description="Helical" evidence="1">
    <location>
        <begin position="24"/>
        <end position="44"/>
    </location>
</feature>
<sequence length="390" mass="40891">MSEPGLPISTIATPLRNRYDRMEWAGAFGDLGTLIPFVAAYIGVLKMDPFGVLFAFGVCMLVCGLYYKTPFPVQPMKAIGAVAALQAVQTAVVTPAAVYSAALVTGAVWLLLGLTGLVSRVARLVPPTVVIGIVFGLGFGFMLQGVTMMQSDWLIALIGGSATLLLMGNKKFPAMFVLLAFGITVGIVQNPALLTALKQSGAAFHTPTFALTDISWSQFFVGAVLLALPQIPLTLGNAVIAIKEENNRLFPHRPVTEGGVSISTGIMNLFSASVCGVPMCHGAGGMAGHIAFGARTGGAVVILGCLLLVLAFFFSDSVEVLFQLFPTAVLGVILFLTGAQLALGSSAFPAERSGRVVVLLTAAFCMWNVGVGFVVGIALHHLQQRGRMQM</sequence>
<feature type="transmembrane region" description="Helical" evidence="1">
    <location>
        <begin position="292"/>
        <end position="314"/>
    </location>
</feature>
<feature type="transmembrane region" description="Helical" evidence="1">
    <location>
        <begin position="260"/>
        <end position="280"/>
    </location>
</feature>
<dbReference type="InterPro" id="IPR031563">
    <property type="entry name" value="MOT1/MOT2"/>
</dbReference>
<dbReference type="STRING" id="204773.HEAR0158"/>
<keyword evidence="1" id="KW-1133">Transmembrane helix</keyword>
<proteinExistence type="predicted"/>
<dbReference type="Pfam" id="PF16983">
    <property type="entry name" value="MFS_MOT1"/>
    <property type="match status" value="2"/>
</dbReference>
<dbReference type="HOGENOM" id="CLU_032158_1_0_4"/>